<keyword evidence="14" id="KW-1185">Reference proteome</keyword>
<evidence type="ECO:0000256" key="9">
    <source>
        <dbReference type="ARBA" id="ARBA00045224"/>
    </source>
</evidence>
<evidence type="ECO:0000313" key="15">
    <source>
        <dbReference type="RefSeq" id="XP_032836477.1"/>
    </source>
</evidence>
<keyword evidence="6 11" id="KW-0969">Cilium</keyword>
<evidence type="ECO:0000256" key="8">
    <source>
        <dbReference type="ARBA" id="ARBA00023273"/>
    </source>
</evidence>
<evidence type="ECO:0000256" key="12">
    <source>
        <dbReference type="SAM" id="Coils"/>
    </source>
</evidence>
<evidence type="ECO:0000256" key="11">
    <source>
        <dbReference type="RuleBase" id="RU367040"/>
    </source>
</evidence>
<keyword evidence="4 11" id="KW-0282">Flagellum</keyword>
<dbReference type="GO" id="GO:0005634">
    <property type="term" value="C:nucleus"/>
    <property type="evidence" value="ECO:0007669"/>
    <property type="project" value="TreeGrafter"/>
</dbReference>
<dbReference type="AlphaFoldDB" id="A0AAJ7UKG7"/>
<comment type="similarity">
    <text evidence="2 11">Belongs to the tektin family.</text>
</comment>
<dbReference type="GO" id="GO:0015630">
    <property type="term" value="C:microtubule cytoskeleton"/>
    <property type="evidence" value="ECO:0007669"/>
    <property type="project" value="UniProtKB-UniRule"/>
</dbReference>
<organism evidence="14 15">
    <name type="scientific">Petromyzon marinus</name>
    <name type="common">Sea lamprey</name>
    <dbReference type="NCBI Taxonomy" id="7757"/>
    <lineage>
        <taxon>Eukaryota</taxon>
        <taxon>Metazoa</taxon>
        <taxon>Chordata</taxon>
        <taxon>Craniata</taxon>
        <taxon>Vertebrata</taxon>
        <taxon>Cyclostomata</taxon>
        <taxon>Hyperoartia</taxon>
        <taxon>Petromyzontiformes</taxon>
        <taxon>Petromyzontidae</taxon>
        <taxon>Petromyzon</taxon>
    </lineage>
</organism>
<dbReference type="PANTHER" id="PTHR19960:SF25">
    <property type="entry name" value="TEKTIN-1"/>
    <property type="match status" value="1"/>
</dbReference>
<evidence type="ECO:0000256" key="7">
    <source>
        <dbReference type="ARBA" id="ARBA00023212"/>
    </source>
</evidence>
<dbReference type="GO" id="GO:0005930">
    <property type="term" value="C:axoneme"/>
    <property type="evidence" value="ECO:0007669"/>
    <property type="project" value="UniProtKB-SubCell"/>
</dbReference>
<accession>A0AAJ7UKG7</accession>
<comment type="subcellular location">
    <subcellularLocation>
        <location evidence="11">Cytoplasm</location>
        <location evidence="11">Cytoskeleton</location>
        <location evidence="11">Cilium axoneme</location>
    </subcellularLocation>
    <subcellularLocation>
        <location evidence="1">Cytoplasm</location>
        <location evidence="1">Cytoskeleton</location>
        <location evidence="1">Flagellum axoneme</location>
    </subcellularLocation>
</comment>
<dbReference type="GO" id="GO:0060294">
    <property type="term" value="P:cilium movement involved in cell motility"/>
    <property type="evidence" value="ECO:0007669"/>
    <property type="project" value="UniProtKB-UniRule"/>
</dbReference>
<evidence type="ECO:0000256" key="1">
    <source>
        <dbReference type="ARBA" id="ARBA00004611"/>
    </source>
</evidence>
<dbReference type="InterPro" id="IPR048256">
    <property type="entry name" value="Tektin-like"/>
</dbReference>
<proteinExistence type="inferred from homology"/>
<keyword evidence="5 12" id="KW-0175">Coiled coil</keyword>
<keyword evidence="3" id="KW-0963">Cytoplasm</keyword>
<comment type="function">
    <text evidence="9">Microtubule inner protein (MIP) part of the dynein-decorated doublet microtubules (DMTs) in cilia and flagellar axoneme. Forms filamentous polymers in the walls of ciliary and flagellar microtubules.</text>
</comment>
<evidence type="ECO:0000256" key="4">
    <source>
        <dbReference type="ARBA" id="ARBA00022846"/>
    </source>
</evidence>
<name>A0AAJ7UKG7_PETMA</name>
<dbReference type="Pfam" id="PF03148">
    <property type="entry name" value="Tektin"/>
    <property type="match status" value="1"/>
</dbReference>
<dbReference type="PANTHER" id="PTHR19960">
    <property type="entry name" value="TEKTIN"/>
    <property type="match status" value="1"/>
</dbReference>
<dbReference type="InterPro" id="IPR000435">
    <property type="entry name" value="Tektins"/>
</dbReference>
<gene>
    <name evidence="15" type="primary">LOC116958097</name>
</gene>
<evidence type="ECO:0000256" key="5">
    <source>
        <dbReference type="ARBA" id="ARBA00023054"/>
    </source>
</evidence>
<dbReference type="RefSeq" id="XP_032836477.1">
    <property type="nucleotide sequence ID" value="XM_032980586.1"/>
</dbReference>
<evidence type="ECO:0000256" key="3">
    <source>
        <dbReference type="ARBA" id="ARBA00022490"/>
    </source>
</evidence>
<feature type="region of interest" description="Disordered" evidence="13">
    <location>
        <begin position="1"/>
        <end position="20"/>
    </location>
</feature>
<reference evidence="15" key="1">
    <citation type="submission" date="2025-08" db="UniProtKB">
        <authorList>
            <consortium name="RefSeq"/>
        </authorList>
    </citation>
    <scope>IDENTIFICATION</scope>
    <source>
        <tissue evidence="15">Sperm</tissue>
    </source>
</reference>
<sequence length="420" mass="45655">MASVWSRSAEAELRAGAPRSEAELRAGALREWGDAQSSASGLAAAAWEREAELRAGDLAETAQRESTRALESRVVDTTFQRQELSQALRAVSACTERLVDSQGRLQRARDSCREPGVVAETCLQHRQGLPAELSAPDEVDAELRRQMALSEEAVVLLQRVLDSTVEQIRVNRSVEFHLRADSRRKAEAQAIDEACGLLHNNSRLVRLADADNTATATNNVEGSGGAEGDVSVQSWRSSCESLASRASLAVRAGESLLALALGALGRAQEDARSQGRATGRALAAAVSAARESKRRTEEALAQTMEAMSLQEESLRRLAESLGGLEAPLAVCRARLEARRGRPPGERCPDAAQKQLQAELEQLQDSRGRLTEEVRNGEAQLRALRRAQLGLEEELVNRDRLLYIDGALCMPLWEGLAIRDL</sequence>
<evidence type="ECO:0000256" key="13">
    <source>
        <dbReference type="SAM" id="MobiDB-lite"/>
    </source>
</evidence>
<dbReference type="GO" id="GO:0060271">
    <property type="term" value="P:cilium assembly"/>
    <property type="evidence" value="ECO:0007669"/>
    <property type="project" value="UniProtKB-UniRule"/>
</dbReference>
<keyword evidence="8 11" id="KW-0966">Cell projection</keyword>
<protein>
    <recommendedName>
        <fullName evidence="11">Tektin</fullName>
    </recommendedName>
</protein>
<evidence type="ECO:0000256" key="10">
    <source>
        <dbReference type="ARBA" id="ARBA00046435"/>
    </source>
</evidence>
<keyword evidence="7" id="KW-0206">Cytoskeleton</keyword>
<evidence type="ECO:0000256" key="2">
    <source>
        <dbReference type="ARBA" id="ARBA00007209"/>
    </source>
</evidence>
<evidence type="ECO:0000313" key="14">
    <source>
        <dbReference type="Proteomes" id="UP001318040"/>
    </source>
</evidence>
<feature type="coiled-coil region" evidence="12">
    <location>
        <begin position="352"/>
        <end position="393"/>
    </location>
</feature>
<comment type="subunit">
    <text evidence="10">Microtubule inner protein component of sperm flagellar doublet microtubules.</text>
</comment>
<evidence type="ECO:0000256" key="6">
    <source>
        <dbReference type="ARBA" id="ARBA00023069"/>
    </source>
</evidence>
<dbReference type="KEGG" id="pmrn:116958097"/>
<dbReference type="Proteomes" id="UP001318040">
    <property type="component" value="Chromosome 72"/>
</dbReference>